<proteinExistence type="predicted"/>
<keyword evidence="2 6" id="KW-0812">Transmembrane</keyword>
<evidence type="ECO:0000313" key="8">
    <source>
        <dbReference type="Proteomes" id="UP000812277"/>
    </source>
</evidence>
<organism evidence="7 8">
    <name type="scientific">Paenibacillus oenotherae</name>
    <dbReference type="NCBI Taxonomy" id="1435645"/>
    <lineage>
        <taxon>Bacteria</taxon>
        <taxon>Bacillati</taxon>
        <taxon>Bacillota</taxon>
        <taxon>Bacilli</taxon>
        <taxon>Bacillales</taxon>
        <taxon>Paenibacillaceae</taxon>
        <taxon>Paenibacillus</taxon>
    </lineage>
</organism>
<evidence type="ECO:0000256" key="4">
    <source>
        <dbReference type="ARBA" id="ARBA00022989"/>
    </source>
</evidence>
<feature type="transmembrane region" description="Helical" evidence="6">
    <location>
        <begin position="400"/>
        <end position="421"/>
    </location>
</feature>
<evidence type="ECO:0000256" key="6">
    <source>
        <dbReference type="SAM" id="Phobius"/>
    </source>
</evidence>
<dbReference type="Pfam" id="PF01098">
    <property type="entry name" value="FTSW_RODA_SPOVE"/>
    <property type="match status" value="1"/>
</dbReference>
<accession>A0ABS7DAQ9</accession>
<keyword evidence="4 6" id="KW-1133">Transmembrane helix</keyword>
<sequence length="432" mass="48117">MKELHSHPLVQRFLAEVCRYVRAKEQHSDIKAELVDHLADRIMDYTSRGIEKEESIALAIADMGAADVVGSGLHRVHRPLMDWSLAGILLLFMAMGIFAVYSAQAGWPQSGNGYDFVGKSVLFSVLGIGAITALWFCDYRKLKSYSHWLFAIALALMAVTAATGIEINGATRYLSIGSFQLDTAMIGMFLLLLALPGMPPARNVKQDIFGVAYRLLIPLALFHMCESMAVGAVYTAGFFIHLWLTRRTMKQFWIIIAGVFALIAFEGIRSSPYWLERLTSFMTLNDPQGADYYVIQTMETFRSAGWSGHGLGAFNERLPFHHSDSAFVYFIYCFGWGAGIGIAAMALLFIVKVIQLISKQRDDYGKLLLILLLTMLGVQFIIPILMVLGLAPYVGIAFPFLSYGNNQLLLHCVTVGLILTINKRRNMRTSLN</sequence>
<feature type="transmembrane region" description="Helical" evidence="6">
    <location>
        <begin position="116"/>
        <end position="136"/>
    </location>
</feature>
<dbReference type="NCBIfam" id="NF038403">
    <property type="entry name" value="perm_prefix_1"/>
    <property type="match status" value="1"/>
</dbReference>
<feature type="transmembrane region" description="Helical" evidence="6">
    <location>
        <begin position="173"/>
        <end position="195"/>
    </location>
</feature>
<dbReference type="RefSeq" id="WP_219874218.1">
    <property type="nucleotide sequence ID" value="NZ_JAHZIJ010000018.1"/>
</dbReference>
<feature type="transmembrane region" description="Helical" evidence="6">
    <location>
        <begin position="83"/>
        <end position="104"/>
    </location>
</feature>
<dbReference type="Proteomes" id="UP000812277">
    <property type="component" value="Unassembled WGS sequence"/>
</dbReference>
<dbReference type="PANTHER" id="PTHR30474">
    <property type="entry name" value="CELL CYCLE PROTEIN"/>
    <property type="match status" value="1"/>
</dbReference>
<feature type="transmembrane region" description="Helical" evidence="6">
    <location>
        <begin position="327"/>
        <end position="355"/>
    </location>
</feature>
<dbReference type="PANTHER" id="PTHR30474:SF1">
    <property type="entry name" value="PEPTIDOGLYCAN GLYCOSYLTRANSFERASE MRDB"/>
    <property type="match status" value="1"/>
</dbReference>
<dbReference type="EMBL" id="JAHZIJ010000018">
    <property type="protein sequence ID" value="MBW7476971.1"/>
    <property type="molecule type" value="Genomic_DNA"/>
</dbReference>
<feature type="transmembrane region" description="Helical" evidence="6">
    <location>
        <begin position="228"/>
        <end position="245"/>
    </location>
</feature>
<gene>
    <name evidence="7" type="ORF">K0T92_19825</name>
</gene>
<dbReference type="InterPro" id="IPR047928">
    <property type="entry name" value="Perm_prefix_1"/>
</dbReference>
<comment type="caution">
    <text evidence="7">The sequence shown here is derived from an EMBL/GenBank/DDBJ whole genome shotgun (WGS) entry which is preliminary data.</text>
</comment>
<keyword evidence="3" id="KW-0133">Cell shape</keyword>
<feature type="transmembrane region" description="Helical" evidence="6">
    <location>
        <begin position="367"/>
        <end position="394"/>
    </location>
</feature>
<feature type="transmembrane region" description="Helical" evidence="6">
    <location>
        <begin position="252"/>
        <end position="275"/>
    </location>
</feature>
<keyword evidence="5 6" id="KW-0472">Membrane</keyword>
<dbReference type="InterPro" id="IPR001182">
    <property type="entry name" value="FtsW/RodA"/>
</dbReference>
<reference evidence="7 8" key="1">
    <citation type="submission" date="2021-07" db="EMBL/GenBank/DDBJ databases">
        <title>Paenibacillus radiodurans sp. nov., isolated from the southeastern edge of Tengger Desert.</title>
        <authorList>
            <person name="Zhang G."/>
        </authorList>
    </citation>
    <scope>NUCLEOTIDE SEQUENCE [LARGE SCALE GENOMIC DNA]</scope>
    <source>
        <strain evidence="7 8">DT7-4</strain>
    </source>
</reference>
<name>A0ABS7DAQ9_9BACL</name>
<evidence type="ECO:0000256" key="3">
    <source>
        <dbReference type="ARBA" id="ARBA00022960"/>
    </source>
</evidence>
<feature type="transmembrane region" description="Helical" evidence="6">
    <location>
        <begin position="148"/>
        <end position="167"/>
    </location>
</feature>
<evidence type="ECO:0000256" key="2">
    <source>
        <dbReference type="ARBA" id="ARBA00022692"/>
    </source>
</evidence>
<protein>
    <submittedName>
        <fullName evidence="7">FtsW/RodA/SpoVE family cell cycle protein</fullName>
    </submittedName>
</protein>
<evidence type="ECO:0000256" key="5">
    <source>
        <dbReference type="ARBA" id="ARBA00023136"/>
    </source>
</evidence>
<comment type="subcellular location">
    <subcellularLocation>
        <location evidence="1">Membrane</location>
        <topology evidence="1">Multi-pass membrane protein</topology>
    </subcellularLocation>
</comment>
<evidence type="ECO:0000256" key="1">
    <source>
        <dbReference type="ARBA" id="ARBA00004141"/>
    </source>
</evidence>
<evidence type="ECO:0000313" key="7">
    <source>
        <dbReference type="EMBL" id="MBW7476971.1"/>
    </source>
</evidence>
<keyword evidence="8" id="KW-1185">Reference proteome</keyword>
<feature type="transmembrane region" description="Helical" evidence="6">
    <location>
        <begin position="207"/>
        <end position="222"/>
    </location>
</feature>